<keyword evidence="8" id="KW-1185">Reference proteome</keyword>
<accession>A0A8S1ADM3</accession>
<reference evidence="7 8" key="1">
    <citation type="submission" date="2020-04" db="EMBL/GenBank/DDBJ databases">
        <authorList>
            <person name="Wallbank WR R."/>
            <person name="Pardo Diaz C."/>
            <person name="Kozak K."/>
            <person name="Martin S."/>
            <person name="Jiggins C."/>
            <person name="Moest M."/>
            <person name="Warren A I."/>
            <person name="Byers J.R.P. K."/>
            <person name="Montejo-Kovacevich G."/>
            <person name="Yen C E."/>
        </authorList>
    </citation>
    <scope>NUCLEOTIDE SEQUENCE [LARGE SCALE GENOMIC DNA]</scope>
</reference>
<feature type="region of interest" description="Disordered" evidence="5">
    <location>
        <begin position="15"/>
        <end position="42"/>
    </location>
</feature>
<evidence type="ECO:0008006" key="9">
    <source>
        <dbReference type="Google" id="ProtNLM"/>
    </source>
</evidence>
<feature type="transmembrane region" description="Helical" evidence="6">
    <location>
        <begin position="489"/>
        <end position="513"/>
    </location>
</feature>
<keyword evidence="2 6" id="KW-0812">Transmembrane</keyword>
<keyword evidence="3 6" id="KW-1133">Transmembrane helix</keyword>
<evidence type="ECO:0000313" key="7">
    <source>
        <dbReference type="EMBL" id="CAB3243674.1"/>
    </source>
</evidence>
<comment type="caution">
    <text evidence="7">The sequence shown here is derived from an EMBL/GenBank/DDBJ whole genome shotgun (WGS) entry which is preliminary data.</text>
</comment>
<evidence type="ECO:0000256" key="2">
    <source>
        <dbReference type="ARBA" id="ARBA00022692"/>
    </source>
</evidence>
<evidence type="ECO:0000313" key="8">
    <source>
        <dbReference type="Proteomes" id="UP000494106"/>
    </source>
</evidence>
<dbReference type="SUPFAM" id="SSF103473">
    <property type="entry name" value="MFS general substrate transporter"/>
    <property type="match status" value="1"/>
</dbReference>
<evidence type="ECO:0000256" key="6">
    <source>
        <dbReference type="SAM" id="Phobius"/>
    </source>
</evidence>
<name>A0A8S1ADM3_ARCPL</name>
<feature type="transmembrane region" description="Helical" evidence="6">
    <location>
        <begin position="426"/>
        <end position="447"/>
    </location>
</feature>
<feature type="compositionally biased region" description="Acidic residues" evidence="5">
    <location>
        <begin position="22"/>
        <end position="31"/>
    </location>
</feature>
<dbReference type="InterPro" id="IPR036259">
    <property type="entry name" value="MFS_trans_sf"/>
</dbReference>
<dbReference type="PANTHER" id="PTHR23507">
    <property type="entry name" value="ZGC:174356"/>
    <property type="match status" value="1"/>
</dbReference>
<feature type="transmembrane region" description="Helical" evidence="6">
    <location>
        <begin position="369"/>
        <end position="394"/>
    </location>
</feature>
<organism evidence="7 8">
    <name type="scientific">Arctia plantaginis</name>
    <name type="common">Wood tiger moth</name>
    <name type="synonym">Phalaena plantaginis</name>
    <dbReference type="NCBI Taxonomy" id="874455"/>
    <lineage>
        <taxon>Eukaryota</taxon>
        <taxon>Metazoa</taxon>
        <taxon>Ecdysozoa</taxon>
        <taxon>Arthropoda</taxon>
        <taxon>Hexapoda</taxon>
        <taxon>Insecta</taxon>
        <taxon>Pterygota</taxon>
        <taxon>Neoptera</taxon>
        <taxon>Endopterygota</taxon>
        <taxon>Lepidoptera</taxon>
        <taxon>Glossata</taxon>
        <taxon>Ditrysia</taxon>
        <taxon>Noctuoidea</taxon>
        <taxon>Erebidae</taxon>
        <taxon>Arctiinae</taxon>
        <taxon>Arctia</taxon>
    </lineage>
</organism>
<sequence length="537" mass="60920">MSVQVDLKGEITPVVVSKELHEDDENNESSDESMPLKVPTETNETHILKPEVKKKMTLRERLKEIKANTTVEPIMACYVMPSVLASLAVQNLNLEKACRVNLNFTDEVCTALSLRQTENYTLYEDEVQRLIARVQAWKNIVQTAIPVLLILFVGAWSDRTGKRKACILMPIVGEFLSCIGFIINTYYFYELPVEVAALSESIFPALTGGWFTNFIGVFSYIGDITTTENRTYRVGMVNMFMSLGYPIGSALSGIILSWVGYYGVFLISASLYLFSLLYGYYYLEDPKKKSEEKEFQQTEPSKGFFREFFDLALVKETFKVAFRKGKGNRRLRVSLLLCCVFVIFGPANGEFTVLYLFTRYRFNWDEVQFSIWSTYSILTNLIGTYFSIILFTNYLKLDDTLLCIISMGSKITASFAYAFARNNLEIYLACLLETLNGTSFIAMRSIATKLVDGEEFGKVNSLFGLAEAMTPLVYGPLYSTVYDATLKILPGAVFLMGSMLILPAVAILTWLYFEHRKDLRQSEALKTDAEKEQTQQL</sequence>
<dbReference type="AlphaFoldDB" id="A0A8S1ADM3"/>
<evidence type="ECO:0000256" key="3">
    <source>
        <dbReference type="ARBA" id="ARBA00022989"/>
    </source>
</evidence>
<feature type="transmembrane region" description="Helical" evidence="6">
    <location>
        <begin position="136"/>
        <end position="155"/>
    </location>
</feature>
<dbReference type="OrthoDB" id="3026777at2759"/>
<feature type="transmembrane region" description="Helical" evidence="6">
    <location>
        <begin position="167"/>
        <end position="189"/>
    </location>
</feature>
<feature type="transmembrane region" description="Helical" evidence="6">
    <location>
        <begin position="401"/>
        <end position="420"/>
    </location>
</feature>
<dbReference type="GO" id="GO:0022857">
    <property type="term" value="F:transmembrane transporter activity"/>
    <property type="evidence" value="ECO:0007669"/>
    <property type="project" value="InterPro"/>
</dbReference>
<gene>
    <name evidence="7" type="ORF">APLA_LOCUS9594</name>
</gene>
<keyword evidence="4 6" id="KW-0472">Membrane</keyword>
<dbReference type="GO" id="GO:0016020">
    <property type="term" value="C:membrane"/>
    <property type="evidence" value="ECO:0007669"/>
    <property type="project" value="UniProtKB-SubCell"/>
</dbReference>
<comment type="subcellular location">
    <subcellularLocation>
        <location evidence="1">Membrane</location>
        <topology evidence="1">Multi-pass membrane protein</topology>
    </subcellularLocation>
</comment>
<dbReference type="InterPro" id="IPR011701">
    <property type="entry name" value="MFS"/>
</dbReference>
<feature type="transmembrane region" description="Helical" evidence="6">
    <location>
        <begin position="261"/>
        <end position="283"/>
    </location>
</feature>
<feature type="transmembrane region" description="Helical" evidence="6">
    <location>
        <begin position="333"/>
        <end position="357"/>
    </location>
</feature>
<proteinExistence type="predicted"/>
<feature type="transmembrane region" description="Helical" evidence="6">
    <location>
        <begin position="234"/>
        <end position="255"/>
    </location>
</feature>
<evidence type="ECO:0000256" key="1">
    <source>
        <dbReference type="ARBA" id="ARBA00004141"/>
    </source>
</evidence>
<dbReference type="PANTHER" id="PTHR23507:SF1">
    <property type="entry name" value="FI18259P1-RELATED"/>
    <property type="match status" value="1"/>
</dbReference>
<feature type="transmembrane region" description="Helical" evidence="6">
    <location>
        <begin position="459"/>
        <end position="477"/>
    </location>
</feature>
<dbReference type="EMBL" id="CADEBC010000519">
    <property type="protein sequence ID" value="CAB3243674.1"/>
    <property type="molecule type" value="Genomic_DNA"/>
</dbReference>
<evidence type="ECO:0000256" key="5">
    <source>
        <dbReference type="SAM" id="MobiDB-lite"/>
    </source>
</evidence>
<dbReference type="Proteomes" id="UP000494106">
    <property type="component" value="Unassembled WGS sequence"/>
</dbReference>
<dbReference type="Gene3D" id="1.20.1250.20">
    <property type="entry name" value="MFS general substrate transporter like domains"/>
    <property type="match status" value="1"/>
</dbReference>
<evidence type="ECO:0000256" key="4">
    <source>
        <dbReference type="ARBA" id="ARBA00023136"/>
    </source>
</evidence>
<protein>
    <recommendedName>
        <fullName evidence="9">Proton-coupled folate transporter</fullName>
    </recommendedName>
</protein>
<feature type="transmembrane region" description="Helical" evidence="6">
    <location>
        <begin position="201"/>
        <end position="222"/>
    </location>
</feature>
<dbReference type="Pfam" id="PF07690">
    <property type="entry name" value="MFS_1"/>
    <property type="match status" value="1"/>
</dbReference>